<name>A0A1J3CIV4_NOCCA</name>
<reference evidence="8" key="1">
    <citation type="submission" date="2016-07" db="EMBL/GenBank/DDBJ databases">
        <title>De novo transcriptome assembly of four accessions of the metal hyperaccumulator plant Noccaea caerulescens.</title>
        <authorList>
            <person name="Blande D."/>
            <person name="Halimaa P."/>
            <person name="Tervahauta A.I."/>
            <person name="Aarts M.G."/>
            <person name="Karenlampi S.O."/>
        </authorList>
    </citation>
    <scope>NUCLEOTIDE SEQUENCE</scope>
</reference>
<evidence type="ECO:0000256" key="2">
    <source>
        <dbReference type="ARBA" id="ARBA00023015"/>
    </source>
</evidence>
<feature type="region of interest" description="Disordered" evidence="6">
    <location>
        <begin position="64"/>
        <end position="119"/>
    </location>
</feature>
<dbReference type="CDD" id="cd11445">
    <property type="entry name" value="bHLH_AtPIF_like"/>
    <property type="match status" value="1"/>
</dbReference>
<evidence type="ECO:0000313" key="8">
    <source>
        <dbReference type="EMBL" id="JAU05317.1"/>
    </source>
</evidence>
<evidence type="ECO:0000259" key="7">
    <source>
        <dbReference type="PROSITE" id="PS50888"/>
    </source>
</evidence>
<dbReference type="PROSITE" id="PS50888">
    <property type="entry name" value="BHLH"/>
    <property type="match status" value="1"/>
</dbReference>
<comment type="subcellular location">
    <subcellularLocation>
        <location evidence="1">Nucleus</location>
    </subcellularLocation>
</comment>
<keyword evidence="3" id="KW-0238">DNA-binding</keyword>
<dbReference type="InterPro" id="IPR011598">
    <property type="entry name" value="bHLH_dom"/>
</dbReference>
<feature type="compositionally biased region" description="Basic residues" evidence="6">
    <location>
        <begin position="98"/>
        <end position="111"/>
    </location>
</feature>
<keyword evidence="5" id="KW-0539">Nucleus</keyword>
<dbReference type="SMART" id="SM00353">
    <property type="entry name" value="HLH"/>
    <property type="match status" value="1"/>
</dbReference>
<gene>
    <name evidence="8" type="ORF">GA_TR17280_c0_g1_i1_g.55254</name>
</gene>
<evidence type="ECO:0000256" key="5">
    <source>
        <dbReference type="ARBA" id="ARBA00023242"/>
    </source>
</evidence>
<dbReference type="EMBL" id="GEVI01027003">
    <property type="protein sequence ID" value="JAU05317.1"/>
    <property type="molecule type" value="Transcribed_RNA"/>
</dbReference>
<dbReference type="SUPFAM" id="SSF47459">
    <property type="entry name" value="HLH, helix-loop-helix DNA-binding domain"/>
    <property type="match status" value="1"/>
</dbReference>
<keyword evidence="4" id="KW-0804">Transcription</keyword>
<dbReference type="InterPro" id="IPR036638">
    <property type="entry name" value="HLH_DNA-bd_sf"/>
</dbReference>
<sequence length="277" mass="31795">MLNTQYFMELGRRNDVGSLDVKDQGISERPRSDEDRLINGLKWSYGYFDHDQTDVHVQIVPDIHGEEENPKKDLLVVPDEPDDHYSKDYSDSSDNRCYLRKKQEKPKRRRIQLFSDEEDESDGFAREVPSVTRKGSKRRKIDEMMSNKMRTLQQLVPNCYKTDKVSVLDKAIEYMKHLQLQLQVMSIMRMNPYISPATLNFGIHNHLLTAMALSQLGTSSPLIPAANWPSPPFTNLSLPHSSQSLFHTTTSSPQYLCGLVPGFPSFLDFSSHTMGRL</sequence>
<dbReference type="GO" id="GO:0005634">
    <property type="term" value="C:nucleus"/>
    <property type="evidence" value="ECO:0007669"/>
    <property type="project" value="UniProtKB-SubCell"/>
</dbReference>
<dbReference type="PANTHER" id="PTHR45855:SF31">
    <property type="entry name" value="TRANSCRIPTION FACTOR HFR1"/>
    <property type="match status" value="1"/>
</dbReference>
<evidence type="ECO:0000256" key="3">
    <source>
        <dbReference type="ARBA" id="ARBA00023125"/>
    </source>
</evidence>
<dbReference type="GO" id="GO:0003677">
    <property type="term" value="F:DNA binding"/>
    <property type="evidence" value="ECO:0007669"/>
    <property type="project" value="UniProtKB-KW"/>
</dbReference>
<dbReference type="GO" id="GO:0046983">
    <property type="term" value="F:protein dimerization activity"/>
    <property type="evidence" value="ECO:0007669"/>
    <property type="project" value="InterPro"/>
</dbReference>
<organism evidence="8">
    <name type="scientific">Noccaea caerulescens</name>
    <name type="common">Alpine penny-cress</name>
    <name type="synonym">Thlaspi caerulescens</name>
    <dbReference type="NCBI Taxonomy" id="107243"/>
    <lineage>
        <taxon>Eukaryota</taxon>
        <taxon>Viridiplantae</taxon>
        <taxon>Streptophyta</taxon>
        <taxon>Embryophyta</taxon>
        <taxon>Tracheophyta</taxon>
        <taxon>Spermatophyta</taxon>
        <taxon>Magnoliopsida</taxon>
        <taxon>eudicotyledons</taxon>
        <taxon>Gunneridae</taxon>
        <taxon>Pentapetalae</taxon>
        <taxon>rosids</taxon>
        <taxon>malvids</taxon>
        <taxon>Brassicales</taxon>
        <taxon>Brassicaceae</taxon>
        <taxon>Coluteocarpeae</taxon>
        <taxon>Noccaea</taxon>
    </lineage>
</organism>
<feature type="compositionally biased region" description="Basic and acidic residues" evidence="6">
    <location>
        <begin position="64"/>
        <end position="74"/>
    </location>
</feature>
<dbReference type="Pfam" id="PF00010">
    <property type="entry name" value="HLH"/>
    <property type="match status" value="1"/>
</dbReference>
<proteinExistence type="predicted"/>
<evidence type="ECO:0000256" key="6">
    <source>
        <dbReference type="SAM" id="MobiDB-lite"/>
    </source>
</evidence>
<dbReference type="InterPro" id="IPR031066">
    <property type="entry name" value="bHLH_ALC-like_plant"/>
</dbReference>
<dbReference type="AlphaFoldDB" id="A0A1J3CIV4"/>
<evidence type="ECO:0000256" key="1">
    <source>
        <dbReference type="ARBA" id="ARBA00004123"/>
    </source>
</evidence>
<feature type="compositionally biased region" description="Basic and acidic residues" evidence="6">
    <location>
        <begin position="83"/>
        <end position="94"/>
    </location>
</feature>
<feature type="domain" description="BHLH" evidence="7">
    <location>
        <begin position="129"/>
        <end position="178"/>
    </location>
</feature>
<evidence type="ECO:0000256" key="4">
    <source>
        <dbReference type="ARBA" id="ARBA00023163"/>
    </source>
</evidence>
<dbReference type="InterPro" id="IPR047265">
    <property type="entry name" value="PIF1-like_bHLH"/>
</dbReference>
<accession>A0A1J3CIV4</accession>
<keyword evidence="2" id="KW-0805">Transcription regulation</keyword>
<dbReference type="Gene3D" id="4.10.280.10">
    <property type="entry name" value="Helix-loop-helix DNA-binding domain"/>
    <property type="match status" value="1"/>
</dbReference>
<dbReference type="PANTHER" id="PTHR45855">
    <property type="entry name" value="TRANSCRIPTION FACTOR PIF1-RELATED"/>
    <property type="match status" value="1"/>
</dbReference>
<protein>
    <submittedName>
        <fullName evidence="8">Transcription factor HFR1</fullName>
    </submittedName>
</protein>